<gene>
    <name evidence="2" type="ORF">P6P90_16355</name>
</gene>
<organism evidence="2 3">
    <name type="scientific">Ectobacillus antri</name>
    <dbReference type="NCBI Taxonomy" id="2486280"/>
    <lineage>
        <taxon>Bacteria</taxon>
        <taxon>Bacillati</taxon>
        <taxon>Bacillota</taxon>
        <taxon>Bacilli</taxon>
        <taxon>Bacillales</taxon>
        <taxon>Bacillaceae</taxon>
        <taxon>Ectobacillus</taxon>
    </lineage>
</organism>
<dbReference type="Pfam" id="PF07687">
    <property type="entry name" value="M20_dimer"/>
    <property type="match status" value="1"/>
</dbReference>
<comment type="caution">
    <text evidence="2">The sequence shown here is derived from an EMBL/GenBank/DDBJ whole genome shotgun (WGS) entry which is preliminary data.</text>
</comment>
<name>A0ABT6HAC5_9BACI</name>
<reference evidence="2 3" key="1">
    <citation type="submission" date="2023-04" db="EMBL/GenBank/DDBJ databases">
        <title>Ectobacillus antri isolated from activated sludge.</title>
        <authorList>
            <person name="Yan P."/>
            <person name="Liu X."/>
        </authorList>
    </citation>
    <scope>NUCLEOTIDE SEQUENCE [LARGE SCALE GENOMIC DNA]</scope>
    <source>
        <strain evidence="2 3">C18H</strain>
    </source>
</reference>
<dbReference type="Pfam" id="PF01546">
    <property type="entry name" value="Peptidase_M20"/>
    <property type="match status" value="1"/>
</dbReference>
<dbReference type="RefSeq" id="WP_278018660.1">
    <property type="nucleotide sequence ID" value="NZ_JARRRY010000029.1"/>
</dbReference>
<dbReference type="Gene3D" id="3.40.630.10">
    <property type="entry name" value="Zn peptidases"/>
    <property type="match status" value="1"/>
</dbReference>
<protein>
    <submittedName>
        <fullName evidence="2">M20 peptidase aminoacylase family protein</fullName>
    </submittedName>
</protein>
<dbReference type="InterPro" id="IPR002933">
    <property type="entry name" value="Peptidase_M20"/>
</dbReference>
<proteinExistence type="predicted"/>
<dbReference type="InterPro" id="IPR036264">
    <property type="entry name" value="Bact_exopeptidase_dim_dom"/>
</dbReference>
<dbReference type="SUPFAM" id="SSF55031">
    <property type="entry name" value="Bacterial exopeptidase dimerisation domain"/>
    <property type="match status" value="1"/>
</dbReference>
<dbReference type="InterPro" id="IPR011650">
    <property type="entry name" value="Peptidase_M20_dimer"/>
</dbReference>
<dbReference type="PANTHER" id="PTHR11014">
    <property type="entry name" value="PEPTIDASE M20 FAMILY MEMBER"/>
    <property type="match status" value="1"/>
</dbReference>
<dbReference type="InterPro" id="IPR017439">
    <property type="entry name" value="Amidohydrolase"/>
</dbReference>
<dbReference type="Gene3D" id="3.30.70.360">
    <property type="match status" value="1"/>
</dbReference>
<evidence type="ECO:0000259" key="1">
    <source>
        <dbReference type="Pfam" id="PF07687"/>
    </source>
</evidence>
<feature type="domain" description="Peptidase M20 dimerisation" evidence="1">
    <location>
        <begin position="184"/>
        <end position="278"/>
    </location>
</feature>
<dbReference type="NCBIfam" id="TIGR01891">
    <property type="entry name" value="amidohydrolases"/>
    <property type="match status" value="1"/>
</dbReference>
<dbReference type="SUPFAM" id="SSF53187">
    <property type="entry name" value="Zn-dependent exopeptidases"/>
    <property type="match status" value="1"/>
</dbReference>
<accession>A0ABT6HAC5</accession>
<sequence length="389" mass="41877">MKAPLPTTTLSNLEEKLVAIRRHLHQYPELSNEEFETTKYIRQCLEEADITILETELQTGLIAEISGDTEGPIIALRADIDALPVNEQSGLPFASKIPGKMHACGHDFHTAAMIGAAYLLKQKEHALKGTVRFIFQPAEENGGGAKKVISAGLLTDVQAIFGMHNKPDLPVGTIGIKQGALMSGVDRFEIEVQGMGTHAAVPDAGIDPIVAASHIVIALQSIVSRNLSPFQHAVISVANVHAGTTWNVIPANAMLEGTVRTFDENVRATIPTIIRRVIDVTASAYGAQAKLHWYAGPPPVQNDAQLTTLAAQAAEKIGLTIVEATPSMAGEDFAFYQKDIPGSFVFMGTSGTEEWHHPAFTVDERALPISAQYFATLAIDTLQTMSKDL</sequence>
<evidence type="ECO:0000313" key="2">
    <source>
        <dbReference type="EMBL" id="MDG5755471.1"/>
    </source>
</evidence>
<dbReference type="CDD" id="cd05669">
    <property type="entry name" value="M20_Acy1_YxeP-like"/>
    <property type="match status" value="1"/>
</dbReference>
<keyword evidence="3" id="KW-1185">Reference proteome</keyword>
<dbReference type="PANTHER" id="PTHR11014:SF63">
    <property type="entry name" value="METALLOPEPTIDASE, PUTATIVE (AFU_ORTHOLOGUE AFUA_6G09600)-RELATED"/>
    <property type="match status" value="1"/>
</dbReference>
<dbReference type="Proteomes" id="UP001218246">
    <property type="component" value="Unassembled WGS sequence"/>
</dbReference>
<dbReference type="PIRSF" id="PIRSF005962">
    <property type="entry name" value="Pept_M20D_amidohydro"/>
    <property type="match status" value="1"/>
</dbReference>
<dbReference type="InterPro" id="IPR033846">
    <property type="entry name" value="YxeP-like"/>
</dbReference>
<dbReference type="EMBL" id="JARULN010000029">
    <property type="protein sequence ID" value="MDG5755471.1"/>
    <property type="molecule type" value="Genomic_DNA"/>
</dbReference>
<evidence type="ECO:0000313" key="3">
    <source>
        <dbReference type="Proteomes" id="UP001218246"/>
    </source>
</evidence>